<dbReference type="Proteomes" id="UP000260649">
    <property type="component" value="Unassembled WGS sequence"/>
</dbReference>
<evidence type="ECO:0000313" key="4">
    <source>
        <dbReference type="Proteomes" id="UP000260649"/>
    </source>
</evidence>
<dbReference type="Pfam" id="PF12673">
    <property type="entry name" value="SipL"/>
    <property type="match status" value="1"/>
</dbReference>
<dbReference type="OrthoDB" id="9779340at2"/>
<gene>
    <name evidence="3" type="ORF">DV520_03805</name>
</gene>
<dbReference type="AlphaFoldDB" id="A0A3E2B521"/>
<dbReference type="RefSeq" id="WP_117141837.1">
    <property type="nucleotide sequence ID" value="NZ_CAKXKJ010000001.1"/>
</dbReference>
<dbReference type="InterPro" id="IPR018392">
    <property type="entry name" value="LysM"/>
</dbReference>
<dbReference type="SUPFAM" id="SSF54106">
    <property type="entry name" value="LysM domain"/>
    <property type="match status" value="1"/>
</dbReference>
<dbReference type="InterPro" id="IPR036779">
    <property type="entry name" value="LysM_dom_sf"/>
</dbReference>
<feature type="domain" description="LysM" evidence="1">
    <location>
        <begin position="463"/>
        <end position="503"/>
    </location>
</feature>
<dbReference type="InterPro" id="IPR024300">
    <property type="entry name" value="SipL_SPOCS_dom"/>
</dbReference>
<dbReference type="Gene3D" id="3.10.350.10">
    <property type="entry name" value="LysM domain"/>
    <property type="match status" value="1"/>
</dbReference>
<reference evidence="3 4" key="1">
    <citation type="submission" date="2018-07" db="EMBL/GenBank/DDBJ databases">
        <title>GABA Modulating Bacteria of the Human Gut Microbiota.</title>
        <authorList>
            <person name="Strandwitz P."/>
            <person name="Kim K.H."/>
            <person name="Terekhova D."/>
            <person name="Liu J.K."/>
            <person name="Sharma A."/>
            <person name="Levering J."/>
            <person name="Mcdonald D."/>
            <person name="Dietrich D."/>
            <person name="Ramadhar T.R."/>
            <person name="Lekbua A."/>
            <person name="Mroue N."/>
            <person name="Liston C."/>
            <person name="Stewart E.J."/>
            <person name="Dubin M.J."/>
            <person name="Zengler K."/>
            <person name="Knight R."/>
            <person name="Gilbert J.A."/>
            <person name="Clardy J."/>
            <person name="Lewis K."/>
        </authorList>
    </citation>
    <scope>NUCLEOTIDE SEQUENCE [LARGE SCALE GENOMIC DNA]</scope>
    <source>
        <strain evidence="3 4">KLE1738</strain>
    </source>
</reference>
<sequence length="507" mass="56275">MELELRQETVRGWESVCRATLEQEETAEMIVPDACPDIWQVLDGEARLLLQRKEPQDGKGEFSGLLKTTILYQPEGEQGLRAMEVTLPFSASPELTQLTRRSMLHVIPRVLSVDVHLLNPRKVLVRVGYCLDIEGFEPQARSLTSLVEEPERYGIRQKTGELRSFQTVYAQEKAFTYQDTVVLPAGRPDAVELLRTRAQCTCTEARVIGSKLVFKGEAMLQLLCRGEDGALFTGEFHLPYSQIMDAGEDSEEGMCSMDLLFTDVKCTPVEEDRRSFQVELAVQAQAVLRREVTVPILTDLYSTAYEVQPEEVTCPVLHLLGQGEEQESVREVVGTQGLPGNLLDVQARLGRTGQSQEGEDQMLTQEVELVVLYDTEEGLASARQKVVVQHRLSGQSGGKAVFSTELLREPTAAPAGEGVEVSFPLAFRWMVLEKEEAPVIGRVTLGEKRELGARQPSVILRAVHPGEDLWTVAKAYLTTDSDIMEASGLTSGEIFPGQMLLIPRKSS</sequence>
<evidence type="ECO:0000259" key="1">
    <source>
        <dbReference type="Pfam" id="PF01476"/>
    </source>
</evidence>
<name>A0A3E2B521_9FIRM</name>
<dbReference type="Pfam" id="PF01476">
    <property type="entry name" value="LysM"/>
    <property type="match status" value="1"/>
</dbReference>
<proteinExistence type="predicted"/>
<comment type="caution">
    <text evidence="3">The sequence shown here is derived from an EMBL/GenBank/DDBJ whole genome shotgun (WGS) entry which is preliminary data.</text>
</comment>
<evidence type="ECO:0000259" key="2">
    <source>
        <dbReference type="Pfam" id="PF12673"/>
    </source>
</evidence>
<protein>
    <submittedName>
        <fullName evidence="3">DUF3794 domain-containing protein</fullName>
    </submittedName>
</protein>
<accession>A0A3E2B521</accession>
<keyword evidence="4" id="KW-1185">Reference proteome</keyword>
<feature type="domain" description="SipL SPOCS" evidence="2">
    <location>
        <begin position="37"/>
        <end position="117"/>
    </location>
</feature>
<dbReference type="EMBL" id="QQRQ01000004">
    <property type="protein sequence ID" value="RFT07123.1"/>
    <property type="molecule type" value="Genomic_DNA"/>
</dbReference>
<organism evidence="3 4">
    <name type="scientific">Evtepia gabavorous</name>
    <dbReference type="NCBI Taxonomy" id="2211183"/>
    <lineage>
        <taxon>Bacteria</taxon>
        <taxon>Bacillati</taxon>
        <taxon>Bacillota</taxon>
        <taxon>Clostridia</taxon>
        <taxon>Eubacteriales</taxon>
        <taxon>Evtepia</taxon>
    </lineage>
</organism>
<dbReference type="GeneID" id="97994867"/>
<evidence type="ECO:0000313" key="3">
    <source>
        <dbReference type="EMBL" id="RFT07123.1"/>
    </source>
</evidence>